<evidence type="ECO:0000313" key="2">
    <source>
        <dbReference type="EMBL" id="CAG8854867.1"/>
    </source>
</evidence>
<dbReference type="EMBL" id="CAJVQB010143325">
    <property type="protein sequence ID" value="CAG8854867.1"/>
    <property type="molecule type" value="Genomic_DNA"/>
</dbReference>
<dbReference type="InterPro" id="IPR010326">
    <property type="entry name" value="EXOC3/Sec6"/>
</dbReference>
<feature type="non-terminal residue" evidence="2">
    <location>
        <position position="92"/>
    </location>
</feature>
<comment type="similarity">
    <text evidence="1">Belongs to the SEC6 family.</text>
</comment>
<dbReference type="Gene3D" id="1.10.357.70">
    <property type="entry name" value="Exocyst complex component Sec6, C-terminal domain"/>
    <property type="match status" value="1"/>
</dbReference>
<comment type="caution">
    <text evidence="2">The sequence shown here is derived from an EMBL/GenBank/DDBJ whole genome shotgun (WGS) entry which is preliminary data.</text>
</comment>
<proteinExistence type="inferred from homology"/>
<name>A0ABN7XHW7_GIGMA</name>
<keyword evidence="3" id="KW-1185">Reference proteome</keyword>
<evidence type="ECO:0000313" key="3">
    <source>
        <dbReference type="Proteomes" id="UP000789901"/>
    </source>
</evidence>
<sequence>WYQEDPMLLIIETIKDYTNDFQTHMNEYLLDRLMSNTLERFIIAYIEAMRNKGAKFKKPDVMIRIRKDVETAFTFFQQHIPSQELKSTFDIL</sequence>
<dbReference type="Proteomes" id="UP000789901">
    <property type="component" value="Unassembled WGS sequence"/>
</dbReference>
<dbReference type="Pfam" id="PF06046">
    <property type="entry name" value="Sec6"/>
    <property type="match status" value="1"/>
</dbReference>
<organism evidence="2 3">
    <name type="scientific">Gigaspora margarita</name>
    <dbReference type="NCBI Taxonomy" id="4874"/>
    <lineage>
        <taxon>Eukaryota</taxon>
        <taxon>Fungi</taxon>
        <taxon>Fungi incertae sedis</taxon>
        <taxon>Mucoromycota</taxon>
        <taxon>Glomeromycotina</taxon>
        <taxon>Glomeromycetes</taxon>
        <taxon>Diversisporales</taxon>
        <taxon>Gigasporaceae</taxon>
        <taxon>Gigaspora</taxon>
    </lineage>
</organism>
<accession>A0ABN7XHW7</accession>
<protein>
    <submittedName>
        <fullName evidence="2">10527_t:CDS:1</fullName>
    </submittedName>
</protein>
<dbReference type="InterPro" id="IPR042532">
    <property type="entry name" value="EXOC3/Sec6_C"/>
</dbReference>
<reference evidence="2 3" key="1">
    <citation type="submission" date="2021-06" db="EMBL/GenBank/DDBJ databases">
        <authorList>
            <person name="Kallberg Y."/>
            <person name="Tangrot J."/>
            <person name="Rosling A."/>
        </authorList>
    </citation>
    <scope>NUCLEOTIDE SEQUENCE [LARGE SCALE GENOMIC DNA]</scope>
    <source>
        <strain evidence="2 3">120-4 pot B 10/14</strain>
    </source>
</reference>
<gene>
    <name evidence="2" type="ORF">GMARGA_LOCUS43688</name>
</gene>
<feature type="non-terminal residue" evidence="2">
    <location>
        <position position="1"/>
    </location>
</feature>
<evidence type="ECO:0000256" key="1">
    <source>
        <dbReference type="ARBA" id="ARBA00009447"/>
    </source>
</evidence>